<feature type="transmembrane region" description="Helical" evidence="6">
    <location>
        <begin position="472"/>
        <end position="490"/>
    </location>
</feature>
<feature type="transmembrane region" description="Helical" evidence="6">
    <location>
        <begin position="111"/>
        <end position="131"/>
    </location>
</feature>
<evidence type="ECO:0000313" key="8">
    <source>
        <dbReference type="Proteomes" id="UP000199406"/>
    </source>
</evidence>
<dbReference type="RefSeq" id="WP_091763776.1">
    <property type="nucleotide sequence ID" value="NZ_FNBT01000001.1"/>
</dbReference>
<feature type="transmembrane region" description="Helical" evidence="6">
    <location>
        <begin position="448"/>
        <end position="466"/>
    </location>
</feature>
<evidence type="ECO:0000256" key="4">
    <source>
        <dbReference type="ARBA" id="ARBA00023136"/>
    </source>
</evidence>
<feature type="transmembrane region" description="Helical" evidence="6">
    <location>
        <begin position="151"/>
        <end position="169"/>
    </location>
</feature>
<keyword evidence="8" id="KW-1185">Reference proteome</keyword>
<dbReference type="Proteomes" id="UP000199406">
    <property type="component" value="Unassembled WGS sequence"/>
</dbReference>
<keyword evidence="2 6" id="KW-0812">Transmembrane</keyword>
<feature type="transmembrane region" description="Helical" evidence="6">
    <location>
        <begin position="332"/>
        <end position="356"/>
    </location>
</feature>
<evidence type="ECO:0000256" key="2">
    <source>
        <dbReference type="ARBA" id="ARBA00022692"/>
    </source>
</evidence>
<organism evidence="7 8">
    <name type="scientific">Blastococcus aurantiacus</name>
    <dbReference type="NCBI Taxonomy" id="1550231"/>
    <lineage>
        <taxon>Bacteria</taxon>
        <taxon>Bacillati</taxon>
        <taxon>Actinomycetota</taxon>
        <taxon>Actinomycetes</taxon>
        <taxon>Geodermatophilales</taxon>
        <taxon>Geodermatophilaceae</taxon>
        <taxon>Blastococcus</taxon>
    </lineage>
</organism>
<evidence type="ECO:0000256" key="5">
    <source>
        <dbReference type="SAM" id="MobiDB-lite"/>
    </source>
</evidence>
<feature type="transmembrane region" description="Helical" evidence="6">
    <location>
        <begin position="377"/>
        <end position="399"/>
    </location>
</feature>
<evidence type="ECO:0000256" key="6">
    <source>
        <dbReference type="SAM" id="Phobius"/>
    </source>
</evidence>
<dbReference type="EMBL" id="FNBT01000001">
    <property type="protein sequence ID" value="SDF03598.1"/>
    <property type="molecule type" value="Genomic_DNA"/>
</dbReference>
<dbReference type="PANTHER" id="PTHR47704">
    <property type="entry name" value="POTASSIUM TRANSPORTER KIMA"/>
    <property type="match status" value="1"/>
</dbReference>
<dbReference type="Pfam" id="PF13520">
    <property type="entry name" value="AA_permease_2"/>
    <property type="match status" value="1"/>
</dbReference>
<dbReference type="STRING" id="1550231.SAMN05660662_0808"/>
<feature type="transmembrane region" description="Helical" evidence="6">
    <location>
        <begin position="181"/>
        <end position="200"/>
    </location>
</feature>
<dbReference type="InterPro" id="IPR053153">
    <property type="entry name" value="APC_K+_Transporter"/>
</dbReference>
<dbReference type="OrthoDB" id="9759676at2"/>
<feature type="transmembrane region" description="Helical" evidence="6">
    <location>
        <begin position="54"/>
        <end position="80"/>
    </location>
</feature>
<dbReference type="AlphaFoldDB" id="A0A1G7HTC5"/>
<feature type="transmembrane region" description="Helical" evidence="6">
    <location>
        <begin position="267"/>
        <end position="288"/>
    </location>
</feature>
<feature type="transmembrane region" description="Helical" evidence="6">
    <location>
        <begin position="405"/>
        <end position="427"/>
    </location>
</feature>
<accession>A0A1G7HTC5</accession>
<comment type="subcellular location">
    <subcellularLocation>
        <location evidence="1">Membrane</location>
        <topology evidence="1">Multi-pass membrane protein</topology>
    </subcellularLocation>
</comment>
<dbReference type="GO" id="GO:0022857">
    <property type="term" value="F:transmembrane transporter activity"/>
    <property type="evidence" value="ECO:0007669"/>
    <property type="project" value="InterPro"/>
</dbReference>
<evidence type="ECO:0000256" key="3">
    <source>
        <dbReference type="ARBA" id="ARBA00022989"/>
    </source>
</evidence>
<dbReference type="InterPro" id="IPR002293">
    <property type="entry name" value="AA/rel_permease1"/>
</dbReference>
<dbReference type="Gene3D" id="1.20.1740.10">
    <property type="entry name" value="Amino acid/polyamine transporter I"/>
    <property type="match status" value="1"/>
</dbReference>
<reference evidence="8" key="1">
    <citation type="submission" date="2016-10" db="EMBL/GenBank/DDBJ databases">
        <authorList>
            <person name="Varghese N."/>
            <person name="Submissions S."/>
        </authorList>
    </citation>
    <scope>NUCLEOTIDE SEQUENCE [LARGE SCALE GENOMIC DNA]</scope>
    <source>
        <strain evidence="8">DSM 44268</strain>
    </source>
</reference>
<keyword evidence="4 6" id="KW-0472">Membrane</keyword>
<sequence>MPTLSDLGHLPKRLVLGRAVPSDRLGESLLPKRYALPIFASDPLSSVAYATQEILIVLTLAGTAVLYLAPWLAVGVVLLLGTVVLSYRQVVHAYPSGGGDYEVAMKNHGQFAALVVASALLVDYVLTVAVSVSAGTDNIISAFPSLDEHRVLIAVGLVALLAAANLRGLRESGKAFAAPTYLFITGIGIMIVTGLIRWWFSDEGLVSETAGYSITPEPEHTNMAGLALLFFALRAFASGCTALTGVEAIANGVPAFKPPKSRNAATTLALMGGVAASMFAGVTALALLSDVKYVEHPCDLEGFANCGTEPQRTVIAQIAAAVFGGDTSIGFFGIQAATALVLILAANTAFNGFPLLGSVLAQDRFMPRQLHTRGDKLVFSNGILLLAGFAILLIVAFDADVSRLIQLYIIGVFTSFSIGQWGMVRHWNREMRATSDVAVRRGMRRSQIINTVGGTLTTTVLVIIVVTKFTHGAWLVLVAMPILFVLMRSINKHYSHVSDQLVPDSDSRMLPSKVHAVVLVSKVHKPTLRALAFARATRPDALTALTVNVDDAETRQLQLDWDKFDIPVPLTVVESPYREITRPVVDFVKNIRRGSPRELVVVFVPQYVVGHWWENVLHNQSALRLRARLQFQPGVMITTVPWQLESSVGRDVGDGPAPGDLRRGMTDDADVTPYG</sequence>
<protein>
    <submittedName>
        <fullName evidence="7">Amino acid/polyamine/organocation transporter, APC superfamily</fullName>
    </submittedName>
</protein>
<feature type="region of interest" description="Disordered" evidence="5">
    <location>
        <begin position="648"/>
        <end position="675"/>
    </location>
</feature>
<name>A0A1G7HTC5_9ACTN</name>
<evidence type="ECO:0000256" key="1">
    <source>
        <dbReference type="ARBA" id="ARBA00004141"/>
    </source>
</evidence>
<keyword evidence="3 6" id="KW-1133">Transmembrane helix</keyword>
<proteinExistence type="predicted"/>
<dbReference type="PANTHER" id="PTHR47704:SF1">
    <property type="entry name" value="POTASSIUM TRANSPORTER KIMA"/>
    <property type="match status" value="1"/>
</dbReference>
<feature type="transmembrane region" description="Helical" evidence="6">
    <location>
        <begin position="223"/>
        <end position="246"/>
    </location>
</feature>
<dbReference type="GO" id="GO:0016020">
    <property type="term" value="C:membrane"/>
    <property type="evidence" value="ECO:0007669"/>
    <property type="project" value="UniProtKB-SubCell"/>
</dbReference>
<gene>
    <name evidence="7" type="ORF">SAMN05660662_0808</name>
</gene>
<evidence type="ECO:0000313" key="7">
    <source>
        <dbReference type="EMBL" id="SDF03598.1"/>
    </source>
</evidence>